<gene>
    <name evidence="2" type="ORF">Tco_0679906</name>
</gene>
<keyword evidence="3" id="KW-1185">Reference proteome</keyword>
<accession>A0ABQ4XJ86</accession>
<evidence type="ECO:0000256" key="1">
    <source>
        <dbReference type="SAM" id="MobiDB-lite"/>
    </source>
</evidence>
<dbReference type="EMBL" id="BQNB010009571">
    <property type="protein sequence ID" value="GJS65342.1"/>
    <property type="molecule type" value="Genomic_DNA"/>
</dbReference>
<sequence length="119" mass="13548">MCPLALRQTRRPRSDCGIQKARHSVSSSSTHHFGSSSHQEDDDKNEGTSRASTPSPNSYLNSLSHLAHQTYKIPTSPEQTDRLLFERQTTLLNQTQQIYEEVRRGFKSFLKGVFGKKKK</sequence>
<feature type="compositionally biased region" description="Low complexity" evidence="1">
    <location>
        <begin position="24"/>
        <end position="37"/>
    </location>
</feature>
<proteinExistence type="predicted"/>
<evidence type="ECO:0000313" key="2">
    <source>
        <dbReference type="EMBL" id="GJS65342.1"/>
    </source>
</evidence>
<reference evidence="2" key="1">
    <citation type="journal article" date="2022" name="Int. J. Mol. Sci.">
        <title>Draft Genome of Tanacetum Coccineum: Genomic Comparison of Closely Related Tanacetum-Family Plants.</title>
        <authorList>
            <person name="Yamashiro T."/>
            <person name="Shiraishi A."/>
            <person name="Nakayama K."/>
            <person name="Satake H."/>
        </authorList>
    </citation>
    <scope>NUCLEOTIDE SEQUENCE</scope>
</reference>
<comment type="caution">
    <text evidence="2">The sequence shown here is derived from an EMBL/GenBank/DDBJ whole genome shotgun (WGS) entry which is preliminary data.</text>
</comment>
<feature type="compositionally biased region" description="Basic and acidic residues" evidence="1">
    <location>
        <begin position="38"/>
        <end position="47"/>
    </location>
</feature>
<organism evidence="2 3">
    <name type="scientific">Tanacetum coccineum</name>
    <dbReference type="NCBI Taxonomy" id="301880"/>
    <lineage>
        <taxon>Eukaryota</taxon>
        <taxon>Viridiplantae</taxon>
        <taxon>Streptophyta</taxon>
        <taxon>Embryophyta</taxon>
        <taxon>Tracheophyta</taxon>
        <taxon>Spermatophyta</taxon>
        <taxon>Magnoliopsida</taxon>
        <taxon>eudicotyledons</taxon>
        <taxon>Gunneridae</taxon>
        <taxon>Pentapetalae</taxon>
        <taxon>asterids</taxon>
        <taxon>campanulids</taxon>
        <taxon>Asterales</taxon>
        <taxon>Asteraceae</taxon>
        <taxon>Asteroideae</taxon>
        <taxon>Anthemideae</taxon>
        <taxon>Anthemidinae</taxon>
        <taxon>Tanacetum</taxon>
    </lineage>
</organism>
<protein>
    <submittedName>
        <fullName evidence="2">Uncharacterized protein</fullName>
    </submittedName>
</protein>
<reference evidence="2" key="2">
    <citation type="submission" date="2022-01" db="EMBL/GenBank/DDBJ databases">
        <authorList>
            <person name="Yamashiro T."/>
            <person name="Shiraishi A."/>
            <person name="Satake H."/>
            <person name="Nakayama K."/>
        </authorList>
    </citation>
    <scope>NUCLEOTIDE SEQUENCE</scope>
</reference>
<name>A0ABQ4XJ86_9ASTR</name>
<feature type="region of interest" description="Disordered" evidence="1">
    <location>
        <begin position="1"/>
        <end position="63"/>
    </location>
</feature>
<feature type="compositionally biased region" description="Polar residues" evidence="1">
    <location>
        <begin position="48"/>
        <end position="63"/>
    </location>
</feature>
<dbReference type="Proteomes" id="UP001151760">
    <property type="component" value="Unassembled WGS sequence"/>
</dbReference>
<evidence type="ECO:0000313" key="3">
    <source>
        <dbReference type="Proteomes" id="UP001151760"/>
    </source>
</evidence>